<name>A0A9P7VEE1_9AGAR</name>
<reference evidence="2" key="1">
    <citation type="submission" date="2020-11" db="EMBL/GenBank/DDBJ databases">
        <title>Adaptations for nitrogen fixation in a non-lichenized fungal sporocarp promotes dispersal by wood-feeding termites.</title>
        <authorList>
            <consortium name="DOE Joint Genome Institute"/>
            <person name="Koch R.A."/>
            <person name="Yoon G."/>
            <person name="Arayal U."/>
            <person name="Lail K."/>
            <person name="Amirebrahimi M."/>
            <person name="Labutti K."/>
            <person name="Lipzen A."/>
            <person name="Riley R."/>
            <person name="Barry K."/>
            <person name="Henrissat B."/>
            <person name="Grigoriev I.V."/>
            <person name="Herr J.R."/>
            <person name="Aime M.C."/>
        </authorList>
    </citation>
    <scope>NUCLEOTIDE SEQUENCE</scope>
    <source>
        <strain evidence="2">MCA 3950</strain>
    </source>
</reference>
<accession>A0A9P7VEE1</accession>
<evidence type="ECO:0000313" key="2">
    <source>
        <dbReference type="EMBL" id="KAG7439378.1"/>
    </source>
</evidence>
<evidence type="ECO:0000313" key="3">
    <source>
        <dbReference type="Proteomes" id="UP000812287"/>
    </source>
</evidence>
<evidence type="ECO:0000256" key="1">
    <source>
        <dbReference type="SAM" id="MobiDB-lite"/>
    </source>
</evidence>
<dbReference type="RefSeq" id="XP_043032878.1">
    <property type="nucleotide sequence ID" value="XM_043184656.1"/>
</dbReference>
<feature type="region of interest" description="Disordered" evidence="1">
    <location>
        <begin position="703"/>
        <end position="770"/>
    </location>
</feature>
<dbReference type="GeneID" id="66106953"/>
<feature type="region of interest" description="Disordered" evidence="1">
    <location>
        <begin position="1"/>
        <end position="32"/>
    </location>
</feature>
<dbReference type="EMBL" id="MU250598">
    <property type="protein sequence ID" value="KAG7439378.1"/>
    <property type="molecule type" value="Genomic_DNA"/>
</dbReference>
<sequence length="770" mass="89280">DQDIQVACSLTTKTRKKQEEQKKQEQKKKKRMSTMMRINIMMNRGTKRMMLMGHPVEASTPKSLLVMRRIIIGDVITIQNRGMKRMRLISHPIKALQGQPLVTRMMDLCTIDKEKSDMENGIWMMMLMGITFAFRVSTHQEMSHWGSSFKNVVNYGWIRMFQQGASHVVENLGMLIEFATTYQPMMSMQGGINIQAPFKIVNPQNGEHEGTPSVSIQEYAVLYEIFIQSAAGSGQSHQMRKLTELIPSEYVERLLGDFSERLECHSDGWGIGHCFLLQCTPGDDVFVDVALELSVKEGAVMWCSDGHAVVLQRLLQMHQTEADKWMCFGCHITTHTTPLRQFNATFVQMYTTDKCLTYDMQASNNAKFVTAVNLMKKSKYTYNEFLGKLYGVFADAAWHNNVHARIEVRVPLANAEDVFADVPVWQNEEHNTDMRHHYYPVILTCLVAFMEDHHMILPCTRKRDGTDEPGPYAEGGLWWIPSSVIAWPTWNGGGCTRKAKGRPEGPMLKTERLARQIEMPEKSYDYGPDLPPQDQIYDEQYLEHAGTFLNQVLQQYVSDMLQKVGQAKCGWEHSPLTQNEWRMVDIRIMKENDLRGVLTHARMHEGTESQWNSLFDNIFWTLNELNARKQRSARSNWGKMKSIKMWEGFVHDMSSSRQVEDMRRALKRAFDEFLCGHMPALRNVEEWGDREDEEEIMSIIEREEREKQKEMDTQEREDRILREHREEEESLEDEVEPDIRRQITDEREPITMEGNRGMLLGEPIVSPSQH</sequence>
<gene>
    <name evidence="2" type="ORF">BT62DRAFT_924773</name>
</gene>
<feature type="non-terminal residue" evidence="2">
    <location>
        <position position="1"/>
    </location>
</feature>
<feature type="compositionally biased region" description="Basic and acidic residues" evidence="1">
    <location>
        <begin position="737"/>
        <end position="750"/>
    </location>
</feature>
<comment type="caution">
    <text evidence="2">The sequence shown here is derived from an EMBL/GenBank/DDBJ whole genome shotgun (WGS) entry which is preliminary data.</text>
</comment>
<dbReference type="Proteomes" id="UP000812287">
    <property type="component" value="Unassembled WGS sequence"/>
</dbReference>
<keyword evidence="3" id="KW-1185">Reference proteome</keyword>
<protein>
    <submittedName>
        <fullName evidence="2">Uncharacterized protein</fullName>
    </submittedName>
</protein>
<feature type="compositionally biased region" description="Basic and acidic residues" evidence="1">
    <location>
        <begin position="703"/>
        <end position="727"/>
    </location>
</feature>
<organism evidence="2 3">
    <name type="scientific">Guyanagaster necrorhizus</name>
    <dbReference type="NCBI Taxonomy" id="856835"/>
    <lineage>
        <taxon>Eukaryota</taxon>
        <taxon>Fungi</taxon>
        <taxon>Dikarya</taxon>
        <taxon>Basidiomycota</taxon>
        <taxon>Agaricomycotina</taxon>
        <taxon>Agaricomycetes</taxon>
        <taxon>Agaricomycetidae</taxon>
        <taxon>Agaricales</taxon>
        <taxon>Marasmiineae</taxon>
        <taxon>Physalacriaceae</taxon>
        <taxon>Guyanagaster</taxon>
    </lineage>
</organism>
<proteinExistence type="predicted"/>
<dbReference type="OrthoDB" id="3261690at2759"/>
<dbReference type="AlphaFoldDB" id="A0A9P7VEE1"/>